<evidence type="ECO:0000256" key="8">
    <source>
        <dbReference type="PROSITE-ProRule" id="PRU01360"/>
    </source>
</evidence>
<keyword evidence="6 8" id="KW-0472">Membrane</keyword>
<evidence type="ECO:0000256" key="9">
    <source>
        <dbReference type="RuleBase" id="RU003357"/>
    </source>
</evidence>
<dbReference type="Proteomes" id="UP001595841">
    <property type="component" value="Unassembled WGS sequence"/>
</dbReference>
<reference evidence="13" key="1">
    <citation type="journal article" date="2019" name="Int. J. Syst. Evol. Microbiol.">
        <title>The Global Catalogue of Microorganisms (GCM) 10K type strain sequencing project: providing services to taxonomists for standard genome sequencing and annotation.</title>
        <authorList>
            <consortium name="The Broad Institute Genomics Platform"/>
            <consortium name="The Broad Institute Genome Sequencing Center for Infectious Disease"/>
            <person name="Wu L."/>
            <person name="Ma J."/>
        </authorList>
    </citation>
    <scope>NUCLEOTIDE SEQUENCE [LARGE SCALE GENOMIC DNA]</scope>
    <source>
        <strain evidence="13">CGMCC 1.15774</strain>
    </source>
</reference>
<comment type="similarity">
    <text evidence="8 9">Belongs to the TonB-dependent receptor family.</text>
</comment>
<evidence type="ECO:0000256" key="6">
    <source>
        <dbReference type="ARBA" id="ARBA00023136"/>
    </source>
</evidence>
<dbReference type="InterPro" id="IPR023997">
    <property type="entry name" value="TonB-dep_OMP_SusC/RagA_CS"/>
</dbReference>
<keyword evidence="5 9" id="KW-0798">TonB box</keyword>
<dbReference type="Gene3D" id="2.170.130.10">
    <property type="entry name" value="TonB-dependent receptor, plug domain"/>
    <property type="match status" value="1"/>
</dbReference>
<dbReference type="PROSITE" id="PS52016">
    <property type="entry name" value="TONB_DEPENDENT_REC_3"/>
    <property type="match status" value="1"/>
</dbReference>
<evidence type="ECO:0000256" key="4">
    <source>
        <dbReference type="ARBA" id="ARBA00022692"/>
    </source>
</evidence>
<sequence length="1004" mass="110321">MELANLFKNSGLGLGSLKKQIILPILYVLFLQSAFAQERITGTITDDQGVPVAGASVVENGTTNGTVSDFDGNYQITTTGPSAVLTFSYLGFKAQEITVGTSTVINVQLQEDLEQLTEVVVIGYGTQKREEVTTAIATVKAEDFNPGFVRDAADLVKGKVAGLSITNGSGDPSAGANISLRGVSSLTGGTAPLVLINGVPGGLNTVAPGEIESIDVLKDASAAAIYGTRGANGVILITTKSGKRNMAPTLSYSHYSSLSSFANTADFVDADDARELIAQGITLPVGDDLGYTTDWLDEISRTALTQNHNLNFSGGNESSTYAVNVNYTDQEGVFRKSFNEEFRLSADVNHSMFDGIIKLNANIINGLQNTGALGNGDSFDNRIYRQALIRNPTDRIREDDGTFVQRTNKLQYVNPVGMIELTDGLIQRRWMRLTGNLTITPITGWENNIMVATDRNNFFSGFAQKKEYLGYNGERFNGFASRGTTQDYTNLMEITSKYSKTLDKHSFSVLGGYSYQYFTSEGTSSSNRDFPTDAFSYHNLGAGRGIDEGTASVNSFKSDDRLIGFFGRLSYGFDSRYNILASFRREGSSKFGANNKWGNFPAVSAGWTISNESFMDNADWVNNLKFRAGYGETGVIPSASYQSQTLLGYAGNFYVDGEWVQGLEAQSNPNPDLRWEVSKEVNLGLDFGFANNRINGSIDFYRKKTEGMLWNYSVPIPPNLFGSTLANVGEMENKGFEILLNVAPIQTNNFSWDANITLSHNKNELLSLSNNLYEIEGDYVNLGTLSEPVSQVTHRFEVGQPIGTFWGLKSVDIDSDGLWVIELPDGTQTPFTDALQQDDANKQYLGNGIPGYTAGITNTFRYKNFDLSFVLNGAFDFQIINAQRVFYEYPHVEYNVLNSAFDPVYGKDIQLSNTLGQNFVSYYVEDGDYVKLDNITLGYNLNCDRWDFIKSLRFYVTGTNLATFTSYSGIDPEIIRNNPLIQGTDDRDKYPSVSTFTLGLNINL</sequence>
<organism evidence="12 13">
    <name type="scientific">Flagellimonas marina</name>
    <dbReference type="NCBI Taxonomy" id="1775168"/>
    <lineage>
        <taxon>Bacteria</taxon>
        <taxon>Pseudomonadati</taxon>
        <taxon>Bacteroidota</taxon>
        <taxon>Flavobacteriia</taxon>
        <taxon>Flavobacteriales</taxon>
        <taxon>Flavobacteriaceae</taxon>
        <taxon>Flagellimonas</taxon>
    </lineage>
</organism>
<dbReference type="InterPro" id="IPR012910">
    <property type="entry name" value="Plug_dom"/>
</dbReference>
<dbReference type="NCBIfam" id="TIGR04056">
    <property type="entry name" value="OMP_RagA_SusC"/>
    <property type="match status" value="1"/>
</dbReference>
<comment type="caution">
    <text evidence="12">The sequence shown here is derived from an EMBL/GenBank/DDBJ whole genome shotgun (WGS) entry which is preliminary data.</text>
</comment>
<dbReference type="InterPro" id="IPR023996">
    <property type="entry name" value="TonB-dep_OMP_SusC/RagA"/>
</dbReference>
<dbReference type="SUPFAM" id="SSF56935">
    <property type="entry name" value="Porins"/>
    <property type="match status" value="1"/>
</dbReference>
<protein>
    <submittedName>
        <fullName evidence="12">SusC/RagA family TonB-linked outer membrane protein</fullName>
    </submittedName>
</protein>
<dbReference type="InterPro" id="IPR039426">
    <property type="entry name" value="TonB-dep_rcpt-like"/>
</dbReference>
<evidence type="ECO:0000256" key="7">
    <source>
        <dbReference type="ARBA" id="ARBA00023237"/>
    </source>
</evidence>
<evidence type="ECO:0000259" key="11">
    <source>
        <dbReference type="Pfam" id="PF07715"/>
    </source>
</evidence>
<dbReference type="Gene3D" id="2.60.40.1120">
    <property type="entry name" value="Carboxypeptidase-like, regulatory domain"/>
    <property type="match status" value="1"/>
</dbReference>
<evidence type="ECO:0000313" key="12">
    <source>
        <dbReference type="EMBL" id="MFC4220662.1"/>
    </source>
</evidence>
<keyword evidence="13" id="KW-1185">Reference proteome</keyword>
<comment type="subcellular location">
    <subcellularLocation>
        <location evidence="1 8">Cell outer membrane</location>
        <topology evidence="1 8">Multi-pass membrane protein</topology>
    </subcellularLocation>
</comment>
<keyword evidence="7 8" id="KW-0998">Cell outer membrane</keyword>
<accession>A0ABV8PNZ6</accession>
<evidence type="ECO:0000259" key="10">
    <source>
        <dbReference type="Pfam" id="PF00593"/>
    </source>
</evidence>
<feature type="domain" description="TonB-dependent receptor-like beta-barrel" evidence="10">
    <location>
        <begin position="408"/>
        <end position="961"/>
    </location>
</feature>
<keyword evidence="2 8" id="KW-0813">Transport</keyword>
<dbReference type="SUPFAM" id="SSF49464">
    <property type="entry name" value="Carboxypeptidase regulatory domain-like"/>
    <property type="match status" value="1"/>
</dbReference>
<dbReference type="Pfam" id="PF00593">
    <property type="entry name" value="TonB_dep_Rec_b-barrel"/>
    <property type="match status" value="1"/>
</dbReference>
<proteinExistence type="inferred from homology"/>
<dbReference type="Gene3D" id="2.40.170.20">
    <property type="entry name" value="TonB-dependent receptor, beta-barrel domain"/>
    <property type="match status" value="1"/>
</dbReference>
<dbReference type="InterPro" id="IPR000531">
    <property type="entry name" value="Beta-barrel_TonB"/>
</dbReference>
<evidence type="ECO:0000256" key="2">
    <source>
        <dbReference type="ARBA" id="ARBA00022448"/>
    </source>
</evidence>
<evidence type="ECO:0000256" key="3">
    <source>
        <dbReference type="ARBA" id="ARBA00022452"/>
    </source>
</evidence>
<dbReference type="EMBL" id="JBHSCL010000004">
    <property type="protein sequence ID" value="MFC4220662.1"/>
    <property type="molecule type" value="Genomic_DNA"/>
</dbReference>
<dbReference type="RefSeq" id="WP_379764423.1">
    <property type="nucleotide sequence ID" value="NZ_JBHSCL010000004.1"/>
</dbReference>
<evidence type="ECO:0000256" key="1">
    <source>
        <dbReference type="ARBA" id="ARBA00004571"/>
    </source>
</evidence>
<dbReference type="NCBIfam" id="TIGR04057">
    <property type="entry name" value="SusC_RagA_signa"/>
    <property type="match status" value="1"/>
</dbReference>
<dbReference type="InterPro" id="IPR008969">
    <property type="entry name" value="CarboxyPept-like_regulatory"/>
</dbReference>
<dbReference type="Pfam" id="PF13715">
    <property type="entry name" value="CarbopepD_reg_2"/>
    <property type="match status" value="1"/>
</dbReference>
<name>A0ABV8PNZ6_9FLAO</name>
<gene>
    <name evidence="12" type="ORF">ACFOWS_10980</name>
</gene>
<evidence type="ECO:0000313" key="13">
    <source>
        <dbReference type="Proteomes" id="UP001595841"/>
    </source>
</evidence>
<dbReference type="InterPro" id="IPR036942">
    <property type="entry name" value="Beta-barrel_TonB_sf"/>
</dbReference>
<dbReference type="Pfam" id="PF07715">
    <property type="entry name" value="Plug"/>
    <property type="match status" value="1"/>
</dbReference>
<evidence type="ECO:0000256" key="5">
    <source>
        <dbReference type="ARBA" id="ARBA00023077"/>
    </source>
</evidence>
<keyword evidence="4 8" id="KW-0812">Transmembrane</keyword>
<feature type="domain" description="TonB-dependent receptor plug" evidence="11">
    <location>
        <begin position="129"/>
        <end position="234"/>
    </location>
</feature>
<keyword evidence="3 8" id="KW-1134">Transmembrane beta strand</keyword>
<dbReference type="InterPro" id="IPR037066">
    <property type="entry name" value="Plug_dom_sf"/>
</dbReference>